<evidence type="ECO:0000256" key="10">
    <source>
        <dbReference type="ARBA" id="ARBA00023136"/>
    </source>
</evidence>
<keyword evidence="7" id="KW-0862">Zinc</keyword>
<feature type="compositionally biased region" description="Basic and acidic residues" evidence="11">
    <location>
        <begin position="169"/>
        <end position="190"/>
    </location>
</feature>
<accession>A0A1Y1X6M0</accession>
<keyword evidence="8" id="KW-1133">Transmembrane helix</keyword>
<keyword evidence="9" id="KW-0482">Metalloprotease</keyword>
<gene>
    <name evidence="13" type="ORF">BCR32DRAFT_293331</name>
</gene>
<name>A0A1Y1X6M0_9FUNG</name>
<dbReference type="STRING" id="1754192.A0A1Y1X6M0"/>
<protein>
    <recommendedName>
        <fullName evidence="12">Peptidase M48 domain-containing protein</fullName>
    </recommendedName>
</protein>
<dbReference type="PANTHER" id="PTHR43221:SF2">
    <property type="entry name" value="PROTEASE HTPX HOMOLOG"/>
    <property type="match status" value="1"/>
</dbReference>
<dbReference type="PANTHER" id="PTHR43221">
    <property type="entry name" value="PROTEASE HTPX"/>
    <property type="match status" value="1"/>
</dbReference>
<dbReference type="InterPro" id="IPR050083">
    <property type="entry name" value="HtpX_protease"/>
</dbReference>
<reference evidence="13 14" key="2">
    <citation type="submission" date="2016-08" db="EMBL/GenBank/DDBJ databases">
        <title>Pervasive Adenine N6-methylation of Active Genes in Fungi.</title>
        <authorList>
            <consortium name="DOE Joint Genome Institute"/>
            <person name="Mondo S.J."/>
            <person name="Dannebaum R.O."/>
            <person name="Kuo R.C."/>
            <person name="Labutti K."/>
            <person name="Haridas S."/>
            <person name="Kuo A."/>
            <person name="Salamov A."/>
            <person name="Ahrendt S.R."/>
            <person name="Lipzen A."/>
            <person name="Sullivan W."/>
            <person name="Andreopoulos W.B."/>
            <person name="Clum A."/>
            <person name="Lindquist E."/>
            <person name="Daum C."/>
            <person name="Ramamoorthy G.K."/>
            <person name="Gryganskyi A."/>
            <person name="Culley D."/>
            <person name="Magnuson J.K."/>
            <person name="James T.Y."/>
            <person name="O'Malley M.A."/>
            <person name="Stajich J.E."/>
            <person name="Spatafora J.W."/>
            <person name="Visel A."/>
            <person name="Grigoriev I.V."/>
        </authorList>
    </citation>
    <scope>NUCLEOTIDE SEQUENCE [LARGE SCALE GENOMIC DNA]</scope>
    <source>
        <strain evidence="13 14">S4</strain>
    </source>
</reference>
<keyword evidence="4" id="KW-0812">Transmembrane</keyword>
<dbReference type="OrthoDB" id="2134543at2759"/>
<dbReference type="GO" id="GO:0006508">
    <property type="term" value="P:proteolysis"/>
    <property type="evidence" value="ECO:0007669"/>
    <property type="project" value="UniProtKB-KW"/>
</dbReference>
<evidence type="ECO:0000256" key="5">
    <source>
        <dbReference type="ARBA" id="ARBA00022723"/>
    </source>
</evidence>
<evidence type="ECO:0000256" key="3">
    <source>
        <dbReference type="ARBA" id="ARBA00022670"/>
    </source>
</evidence>
<evidence type="ECO:0000256" key="2">
    <source>
        <dbReference type="ARBA" id="ARBA00022475"/>
    </source>
</evidence>
<organism evidence="13 14">
    <name type="scientific">Anaeromyces robustus</name>
    <dbReference type="NCBI Taxonomy" id="1754192"/>
    <lineage>
        <taxon>Eukaryota</taxon>
        <taxon>Fungi</taxon>
        <taxon>Fungi incertae sedis</taxon>
        <taxon>Chytridiomycota</taxon>
        <taxon>Chytridiomycota incertae sedis</taxon>
        <taxon>Neocallimastigomycetes</taxon>
        <taxon>Neocallimastigales</taxon>
        <taxon>Neocallimastigaceae</taxon>
        <taxon>Anaeromyces</taxon>
    </lineage>
</organism>
<evidence type="ECO:0000256" key="9">
    <source>
        <dbReference type="ARBA" id="ARBA00023049"/>
    </source>
</evidence>
<reference evidence="13 14" key="1">
    <citation type="submission" date="2016-08" db="EMBL/GenBank/DDBJ databases">
        <title>A Parts List for Fungal Cellulosomes Revealed by Comparative Genomics.</title>
        <authorList>
            <consortium name="DOE Joint Genome Institute"/>
            <person name="Haitjema C.H."/>
            <person name="Gilmore S.P."/>
            <person name="Henske J.K."/>
            <person name="Solomon K.V."/>
            <person name="De Groot R."/>
            <person name="Kuo A."/>
            <person name="Mondo S.J."/>
            <person name="Salamov A.A."/>
            <person name="Labutti K."/>
            <person name="Zhao Z."/>
            <person name="Chiniquy J."/>
            <person name="Barry K."/>
            <person name="Brewer H.M."/>
            <person name="Purvine S.O."/>
            <person name="Wright A.T."/>
            <person name="Boxma B."/>
            <person name="Van Alen T."/>
            <person name="Hackstein J.H."/>
            <person name="Baker S.E."/>
            <person name="Grigoriev I.V."/>
            <person name="O'Malley M.A."/>
        </authorList>
    </citation>
    <scope>NUCLEOTIDE SEQUENCE [LARGE SCALE GENOMIC DNA]</scope>
    <source>
        <strain evidence="13 14">S4</strain>
    </source>
</reference>
<keyword evidence="3" id="KW-0645">Protease</keyword>
<feature type="compositionally biased region" description="Low complexity" evidence="11">
    <location>
        <begin position="155"/>
        <end position="168"/>
    </location>
</feature>
<comment type="cofactor">
    <cofactor evidence="1">
        <name>Zn(2+)</name>
        <dbReference type="ChEBI" id="CHEBI:29105"/>
    </cofactor>
</comment>
<feature type="domain" description="Peptidase M48" evidence="12">
    <location>
        <begin position="304"/>
        <end position="384"/>
    </location>
</feature>
<keyword evidence="2" id="KW-1003">Cell membrane</keyword>
<dbReference type="AlphaFoldDB" id="A0A1Y1X6M0"/>
<dbReference type="InterPro" id="IPR001915">
    <property type="entry name" value="Peptidase_M48"/>
</dbReference>
<dbReference type="Proteomes" id="UP000193944">
    <property type="component" value="Unassembled WGS sequence"/>
</dbReference>
<keyword evidence="6" id="KW-0378">Hydrolase</keyword>
<comment type="caution">
    <text evidence="13">The sequence shown here is derived from an EMBL/GenBank/DDBJ whole genome shotgun (WGS) entry which is preliminary data.</text>
</comment>
<evidence type="ECO:0000259" key="12">
    <source>
        <dbReference type="Pfam" id="PF01435"/>
    </source>
</evidence>
<evidence type="ECO:0000256" key="8">
    <source>
        <dbReference type="ARBA" id="ARBA00022989"/>
    </source>
</evidence>
<sequence length="559" mass="63591">MSYSIINNSLRNTYLNKSIQKCSFPLKKLGNLNQYSTLNNRVVLINNTNGNFNLNTSNLLLSPSNSIISSLKELQQQKKYNTISTSNKKYLFRQEFINRKFFSTFEDSDKEDKDQKIDSDNGFSYEATNSAFDRADNAFDKEAASTSMNFDKTDNINTFGNNDNTNEMKNNDSDNEKKDNSEKKGEENMTMDEVKDFYNKVRDTIIDKLNHIPSTLDRASNFKFDKDNYEKLSSAAPYLLWTSFLLASSMGACIFKQLTGSSIISNAVLIGIEFPAVVNVSHLYNQGGKMIVKELGAEPCPSTSELCEVVEEVAKQVHLEKVPEVYIHPSEEINALTAGIKNDNSVILITKGLLNNLKQEEIRAIIAHMLYHKKAKFTSLGTHLTAMVSGFYVPYNIGRYIRNYLIECRKKRNNSLLLDIAMGLNSIFIFMTKLLNGFCYISQSAFVRFREKQSLPKELMTDAWKSAIRKLYNQPASVVNESLININPAFTHLFLCDGKGEGWNKAASMAGNFDKDIQNGKIWKKKNVRTVTEYFSIFPSLKKRIEWATEEASEEKKEE</sequence>
<evidence type="ECO:0000313" key="13">
    <source>
        <dbReference type="EMBL" id="ORX81325.1"/>
    </source>
</evidence>
<keyword evidence="5" id="KW-0479">Metal-binding</keyword>
<feature type="region of interest" description="Disordered" evidence="11">
    <location>
        <begin position="150"/>
        <end position="190"/>
    </location>
</feature>
<dbReference type="Pfam" id="PF01435">
    <property type="entry name" value="Peptidase_M48"/>
    <property type="match status" value="1"/>
</dbReference>
<evidence type="ECO:0000256" key="7">
    <source>
        <dbReference type="ARBA" id="ARBA00022833"/>
    </source>
</evidence>
<evidence type="ECO:0000256" key="4">
    <source>
        <dbReference type="ARBA" id="ARBA00022692"/>
    </source>
</evidence>
<keyword evidence="10" id="KW-0472">Membrane</keyword>
<evidence type="ECO:0000256" key="1">
    <source>
        <dbReference type="ARBA" id="ARBA00001947"/>
    </source>
</evidence>
<evidence type="ECO:0000313" key="14">
    <source>
        <dbReference type="Proteomes" id="UP000193944"/>
    </source>
</evidence>
<keyword evidence="14" id="KW-1185">Reference proteome</keyword>
<evidence type="ECO:0000256" key="11">
    <source>
        <dbReference type="SAM" id="MobiDB-lite"/>
    </source>
</evidence>
<dbReference type="GO" id="GO:0046872">
    <property type="term" value="F:metal ion binding"/>
    <property type="evidence" value="ECO:0007669"/>
    <property type="project" value="UniProtKB-KW"/>
</dbReference>
<evidence type="ECO:0000256" key="6">
    <source>
        <dbReference type="ARBA" id="ARBA00022801"/>
    </source>
</evidence>
<dbReference type="Gene3D" id="3.30.2010.10">
    <property type="entry name" value="Metalloproteases ('zincins'), catalytic domain"/>
    <property type="match status" value="1"/>
</dbReference>
<dbReference type="GO" id="GO:0004222">
    <property type="term" value="F:metalloendopeptidase activity"/>
    <property type="evidence" value="ECO:0007669"/>
    <property type="project" value="InterPro"/>
</dbReference>
<dbReference type="EMBL" id="MCFG01000121">
    <property type="protein sequence ID" value="ORX81325.1"/>
    <property type="molecule type" value="Genomic_DNA"/>
</dbReference>
<proteinExistence type="predicted"/>